<organism evidence="2 3">
    <name type="scientific">Cymbomonas tetramitiformis</name>
    <dbReference type="NCBI Taxonomy" id="36881"/>
    <lineage>
        <taxon>Eukaryota</taxon>
        <taxon>Viridiplantae</taxon>
        <taxon>Chlorophyta</taxon>
        <taxon>Pyramimonadophyceae</taxon>
        <taxon>Pyramimonadales</taxon>
        <taxon>Pyramimonadaceae</taxon>
        <taxon>Cymbomonas</taxon>
    </lineage>
</organism>
<gene>
    <name evidence="2" type="ORF">CYMTET_49185</name>
</gene>
<keyword evidence="1" id="KW-1133">Transmembrane helix</keyword>
<evidence type="ECO:0000313" key="3">
    <source>
        <dbReference type="Proteomes" id="UP001190700"/>
    </source>
</evidence>
<accession>A0AAE0BSD7</accession>
<feature type="transmembrane region" description="Helical" evidence="1">
    <location>
        <begin position="37"/>
        <end position="61"/>
    </location>
</feature>
<protein>
    <submittedName>
        <fullName evidence="2">Uncharacterized protein</fullName>
    </submittedName>
</protein>
<comment type="caution">
    <text evidence="2">The sequence shown here is derived from an EMBL/GenBank/DDBJ whole genome shotgun (WGS) entry which is preliminary data.</text>
</comment>
<dbReference type="EMBL" id="LGRX02033497">
    <property type="protein sequence ID" value="KAK3241010.1"/>
    <property type="molecule type" value="Genomic_DNA"/>
</dbReference>
<name>A0AAE0BSD7_9CHLO</name>
<reference evidence="2 3" key="1">
    <citation type="journal article" date="2015" name="Genome Biol. Evol.">
        <title>Comparative Genomics of a Bacterivorous Green Alga Reveals Evolutionary Causalities and Consequences of Phago-Mixotrophic Mode of Nutrition.</title>
        <authorList>
            <person name="Burns J.A."/>
            <person name="Paasch A."/>
            <person name="Narechania A."/>
            <person name="Kim E."/>
        </authorList>
    </citation>
    <scope>NUCLEOTIDE SEQUENCE [LARGE SCALE GENOMIC DNA]</scope>
    <source>
        <strain evidence="2 3">PLY_AMNH</strain>
    </source>
</reference>
<evidence type="ECO:0000256" key="1">
    <source>
        <dbReference type="SAM" id="Phobius"/>
    </source>
</evidence>
<dbReference type="Proteomes" id="UP001190700">
    <property type="component" value="Unassembled WGS sequence"/>
</dbReference>
<keyword evidence="3" id="KW-1185">Reference proteome</keyword>
<keyword evidence="1" id="KW-0472">Membrane</keyword>
<proteinExistence type="predicted"/>
<evidence type="ECO:0000313" key="2">
    <source>
        <dbReference type="EMBL" id="KAK3241010.1"/>
    </source>
</evidence>
<dbReference type="AlphaFoldDB" id="A0AAE0BSD7"/>
<feature type="transmembrane region" description="Helical" evidence="1">
    <location>
        <begin position="235"/>
        <end position="255"/>
    </location>
</feature>
<keyword evidence="1" id="KW-0812">Transmembrane</keyword>
<sequence length="258" mass="28185">MSCITARITAPTLYVACSMNRNTPYQAFRQGPVDHGYFFIALLSLFLVAVTASENGLLYVCDASILSSSNMCVFTASSSNIVGASPHVIDRRIGGECYRAVSDSQGTQLTVSPKPWTQGDKIIASESQLSENLWNYYLAFELVAPLRNAAMYSPSDIATSQAEWDKLTKAFVDCQVKAQDESMTTPNEGSKTIYSVDSIYELIKDAEYEDMLIPPQSSPSPKQESSVDSSTIGSLSLYPSTLATFIIITVGWFMATLH</sequence>